<feature type="domain" description="ABC transporter" evidence="5">
    <location>
        <begin position="69"/>
        <end position="313"/>
    </location>
</feature>
<gene>
    <name evidence="6" type="ORF">SNEC2469_LOCUS26207</name>
</gene>
<dbReference type="Pfam" id="PF00005">
    <property type="entry name" value="ABC_tran"/>
    <property type="match status" value="1"/>
</dbReference>
<reference evidence="6" key="1">
    <citation type="submission" date="2021-02" db="EMBL/GenBank/DDBJ databases">
        <authorList>
            <person name="Dougan E. K."/>
            <person name="Rhodes N."/>
            <person name="Thang M."/>
            <person name="Chan C."/>
        </authorList>
    </citation>
    <scope>NUCLEOTIDE SEQUENCE</scope>
</reference>
<dbReference type="InterPro" id="IPR003593">
    <property type="entry name" value="AAA+_ATPase"/>
</dbReference>
<dbReference type="Gene3D" id="3.40.50.300">
    <property type="entry name" value="P-loop containing nucleotide triphosphate hydrolases"/>
    <property type="match status" value="2"/>
</dbReference>
<dbReference type="Pfam" id="PF02470">
    <property type="entry name" value="MlaD"/>
    <property type="match status" value="1"/>
</dbReference>
<dbReference type="PROSITE" id="PS50893">
    <property type="entry name" value="ABC_TRANSPORTER_2"/>
    <property type="match status" value="1"/>
</dbReference>
<feature type="compositionally biased region" description="Basic and acidic residues" evidence="3">
    <location>
        <begin position="568"/>
        <end position="580"/>
    </location>
</feature>
<dbReference type="SMART" id="SM00382">
    <property type="entry name" value="AAA"/>
    <property type="match status" value="1"/>
</dbReference>
<keyword evidence="4" id="KW-0812">Transmembrane</keyword>
<name>A0A813A084_9DINO</name>
<dbReference type="InterPro" id="IPR003439">
    <property type="entry name" value="ABC_transporter-like_ATP-bd"/>
</dbReference>
<dbReference type="Pfam" id="PF02405">
    <property type="entry name" value="MlaE"/>
    <property type="match status" value="1"/>
</dbReference>
<dbReference type="Gene3D" id="3.40.50.10610">
    <property type="entry name" value="ABC-type transport auxiliary lipoprotein component"/>
    <property type="match status" value="1"/>
</dbReference>
<evidence type="ECO:0000259" key="5">
    <source>
        <dbReference type="PROSITE" id="PS50893"/>
    </source>
</evidence>
<dbReference type="OrthoDB" id="10067711at2759"/>
<dbReference type="InterPro" id="IPR005586">
    <property type="entry name" value="ABC_trans_aux"/>
</dbReference>
<dbReference type="Proteomes" id="UP000601435">
    <property type="component" value="Unassembled WGS sequence"/>
</dbReference>
<dbReference type="AlphaFoldDB" id="A0A813A084"/>
<dbReference type="Pfam" id="PF03886">
    <property type="entry name" value="ABC_trans_aux"/>
    <property type="match status" value="1"/>
</dbReference>
<feature type="non-terminal residue" evidence="6">
    <location>
        <position position="793"/>
    </location>
</feature>
<dbReference type="GO" id="GO:0043190">
    <property type="term" value="C:ATP-binding cassette (ABC) transporter complex"/>
    <property type="evidence" value="ECO:0007669"/>
    <property type="project" value="InterPro"/>
</dbReference>
<sequence>APIFAFVIALIGCYEGLKVSSNAESVGLRTTRAVVEAIFLVIVLDALFSVFYSVIGLARGAAPAGDPVIRVTGLTTQFGRHVVHENLDFAVRRGEVMGLVGGSGSGKSVLLRCIVGLLRPTAGRIEILGRAVEGPGDPDLRALQRHWGMLFQDGALFSSLTVAQNIEPTAGLDPIGASQFDALIGDLQSALGLSVVMVTHDLDSLYAICDRTIFSVRAAGRRRAQRSVRPESTLRPGRTPRGRMETRANYILVGAFVLALFLGSFAFVIWLAKFQVDTTFERYDLLVSGSVTGLAEGSPVRYSGVRVGEVVDIKLEPDDPGTVRVMVRVDAEVPVKTDTTASLEMEGLTGGRYVLLQGGTAAAPRLRAAATEAVPEIRTEASSLEQVLEGVPDAVAAMQTTLARVNLLLSDRNLASLETTMTNIESLTSELAGRRDRIGALVDDASGTLANLNEASAVTADLARDARGQFGDLTQKTGTTLDAVRRLAERLEGEVDTSATGLNEMIAELRGAAQSIDAMAGEVQAMVAENREPIRDFTATGLYELANLLCSATRRGSSSEISRKAMKRRVEGRPPVRPDRRGLLRAGAAAALLGALSGPLAGCTQLVPGQRPPPQFFRLSPKSRFDESLPEVDWQLILEPPIANAALDTVRIALMQQRMEVEYYARANWTDQAPQMVQTLMIESFENSHRIVSIGRESLGLRADFVLKSELREFQAEYFHGALPQAHVALNVKLVQMPRRAIVANHSVAAREPAEADTLPAVVRAFDAALGDCLRDLVGWTLTTGERFYTADP</sequence>
<comment type="caution">
    <text evidence="6">The sequence shown here is derived from an EMBL/GenBank/DDBJ whole genome shotgun (WGS) entry which is preliminary data.</text>
</comment>
<feature type="transmembrane region" description="Helical" evidence="4">
    <location>
        <begin position="250"/>
        <end position="272"/>
    </location>
</feature>
<protein>
    <recommendedName>
        <fullName evidence="5">ABC transporter domain-containing protein</fullName>
    </recommendedName>
</protein>
<dbReference type="SUPFAM" id="SSF52540">
    <property type="entry name" value="P-loop containing nucleoside triphosphate hydrolases"/>
    <property type="match status" value="1"/>
</dbReference>
<proteinExistence type="predicted"/>
<dbReference type="SUPFAM" id="SSF159594">
    <property type="entry name" value="XCC0632-like"/>
    <property type="match status" value="1"/>
</dbReference>
<keyword evidence="2" id="KW-0067">ATP-binding</keyword>
<evidence type="ECO:0000313" key="7">
    <source>
        <dbReference type="Proteomes" id="UP000601435"/>
    </source>
</evidence>
<dbReference type="GO" id="GO:0016887">
    <property type="term" value="F:ATP hydrolysis activity"/>
    <property type="evidence" value="ECO:0007669"/>
    <property type="project" value="InterPro"/>
</dbReference>
<dbReference type="InterPro" id="IPR027417">
    <property type="entry name" value="P-loop_NTPase"/>
</dbReference>
<organism evidence="6 7">
    <name type="scientific">Symbiodinium necroappetens</name>
    <dbReference type="NCBI Taxonomy" id="1628268"/>
    <lineage>
        <taxon>Eukaryota</taxon>
        <taxon>Sar</taxon>
        <taxon>Alveolata</taxon>
        <taxon>Dinophyceae</taxon>
        <taxon>Suessiales</taxon>
        <taxon>Symbiodiniaceae</taxon>
        <taxon>Symbiodinium</taxon>
    </lineage>
</organism>
<feature type="region of interest" description="Disordered" evidence="3">
    <location>
        <begin position="560"/>
        <end position="580"/>
    </location>
</feature>
<keyword evidence="4" id="KW-0472">Membrane</keyword>
<feature type="transmembrane region" description="Helical" evidence="4">
    <location>
        <begin position="33"/>
        <end position="55"/>
    </location>
</feature>
<evidence type="ECO:0000256" key="4">
    <source>
        <dbReference type="SAM" id="Phobius"/>
    </source>
</evidence>
<dbReference type="GO" id="GO:0005524">
    <property type="term" value="F:ATP binding"/>
    <property type="evidence" value="ECO:0007669"/>
    <property type="project" value="UniProtKB-KW"/>
</dbReference>
<dbReference type="PANTHER" id="PTHR36698">
    <property type="entry name" value="BLL5892 PROTEIN"/>
    <property type="match status" value="1"/>
</dbReference>
<evidence type="ECO:0000313" key="6">
    <source>
        <dbReference type="EMBL" id="CAE7848445.1"/>
    </source>
</evidence>
<evidence type="ECO:0000256" key="3">
    <source>
        <dbReference type="SAM" id="MobiDB-lite"/>
    </source>
</evidence>
<keyword evidence="7" id="KW-1185">Reference proteome</keyword>
<evidence type="ECO:0000256" key="2">
    <source>
        <dbReference type="ARBA" id="ARBA00022840"/>
    </source>
</evidence>
<keyword evidence="1" id="KW-0547">Nucleotide-binding</keyword>
<accession>A0A813A084</accession>
<feature type="non-terminal residue" evidence="6">
    <location>
        <position position="1"/>
    </location>
</feature>
<evidence type="ECO:0000256" key="1">
    <source>
        <dbReference type="ARBA" id="ARBA00022741"/>
    </source>
</evidence>
<dbReference type="InterPro" id="IPR030802">
    <property type="entry name" value="Permease_MalE"/>
</dbReference>
<dbReference type="EMBL" id="CAJNJA010052902">
    <property type="protein sequence ID" value="CAE7848445.1"/>
    <property type="molecule type" value="Genomic_DNA"/>
</dbReference>
<dbReference type="InterPro" id="IPR003399">
    <property type="entry name" value="Mce/MlaD"/>
</dbReference>
<keyword evidence="4" id="KW-1133">Transmembrane helix</keyword>
<dbReference type="PANTHER" id="PTHR36698:SF2">
    <property type="entry name" value="MCE_MLAD DOMAIN-CONTAINING PROTEIN"/>
    <property type="match status" value="1"/>
</dbReference>